<dbReference type="InterPro" id="IPR011004">
    <property type="entry name" value="Trimer_LpxA-like_sf"/>
</dbReference>
<dbReference type="InterPro" id="IPR020019">
    <property type="entry name" value="AcTrfase_PglD-like"/>
</dbReference>
<dbReference type="Gene3D" id="2.160.10.10">
    <property type="entry name" value="Hexapeptide repeat proteins"/>
    <property type="match status" value="1"/>
</dbReference>
<proteinExistence type="inferred from homology"/>
<dbReference type="Gene3D" id="3.40.50.20">
    <property type="match status" value="1"/>
</dbReference>
<dbReference type="PANTHER" id="PTHR43300">
    <property type="entry name" value="ACETYLTRANSFERASE"/>
    <property type="match status" value="1"/>
</dbReference>
<gene>
    <name evidence="2" type="primary">perB</name>
    <name evidence="2" type="ORF">GCM10022279_04170</name>
</gene>
<evidence type="ECO:0000313" key="3">
    <source>
        <dbReference type="Proteomes" id="UP001501627"/>
    </source>
</evidence>
<accession>A0ABP7QMW8</accession>
<comment type="caution">
    <text evidence="2">The sequence shown here is derived from an EMBL/GenBank/DDBJ whole genome shotgun (WGS) entry which is preliminary data.</text>
</comment>
<organism evidence="2 3">
    <name type="scientific">Comamonas faecalis</name>
    <dbReference type="NCBI Taxonomy" id="1387849"/>
    <lineage>
        <taxon>Bacteria</taxon>
        <taxon>Pseudomonadati</taxon>
        <taxon>Pseudomonadota</taxon>
        <taxon>Betaproteobacteria</taxon>
        <taxon>Burkholderiales</taxon>
        <taxon>Comamonadaceae</taxon>
        <taxon>Comamonas</taxon>
    </lineage>
</organism>
<protein>
    <submittedName>
        <fullName evidence="2">GDP-perosamine N-acetyltransferase</fullName>
    </submittedName>
</protein>
<dbReference type="RefSeq" id="WP_103045286.1">
    <property type="nucleotide sequence ID" value="NZ_BAABBP010000002.1"/>
</dbReference>
<keyword evidence="3" id="KW-1185">Reference proteome</keyword>
<evidence type="ECO:0000313" key="2">
    <source>
        <dbReference type="EMBL" id="GAA3983982.1"/>
    </source>
</evidence>
<evidence type="ECO:0000256" key="1">
    <source>
        <dbReference type="ARBA" id="ARBA00007274"/>
    </source>
</evidence>
<dbReference type="SUPFAM" id="SSF51161">
    <property type="entry name" value="Trimeric LpxA-like enzymes"/>
    <property type="match status" value="1"/>
</dbReference>
<dbReference type="PANTHER" id="PTHR43300:SF7">
    <property type="entry name" value="UDP-N-ACETYLBACILLOSAMINE N-ACETYLTRANSFERASE"/>
    <property type="match status" value="1"/>
</dbReference>
<dbReference type="CDD" id="cd03360">
    <property type="entry name" value="LbH_AT_putative"/>
    <property type="match status" value="1"/>
</dbReference>
<reference evidence="3" key="1">
    <citation type="journal article" date="2019" name="Int. J. Syst. Evol. Microbiol.">
        <title>The Global Catalogue of Microorganisms (GCM) 10K type strain sequencing project: providing services to taxonomists for standard genome sequencing and annotation.</title>
        <authorList>
            <consortium name="The Broad Institute Genomics Platform"/>
            <consortium name="The Broad Institute Genome Sequencing Center for Infectious Disease"/>
            <person name="Wu L."/>
            <person name="Ma J."/>
        </authorList>
    </citation>
    <scope>NUCLEOTIDE SEQUENCE [LARGE SCALE GENOMIC DNA]</scope>
    <source>
        <strain evidence="3">JCM 17561</strain>
    </source>
</reference>
<dbReference type="NCBIfam" id="TIGR03570">
    <property type="entry name" value="NeuD_NnaD"/>
    <property type="match status" value="1"/>
</dbReference>
<name>A0ABP7QMW8_9BURK</name>
<sequence>MPASQDLYAVYGASGCGRGVMPLARQQLRQAGVVPERLVFVDDGAGLPPLLNGQRVLSYAQFLAEPARQRHAVLAIAASTIREQLAQRCAQDGVQPWTVQAANVVTMDAVELGAGAILSPFVTLTSNIRIGRHFHANLYSYVEHDCVIGDFVTFAPGVMCNGNIVVEDHAYIGTGAVIKQGQPGKPLVIGRGAVVGMGAVVTKSVPAGATVVGNPARVLVKG</sequence>
<dbReference type="Proteomes" id="UP001501627">
    <property type="component" value="Unassembled WGS sequence"/>
</dbReference>
<dbReference type="EMBL" id="BAABBP010000002">
    <property type="protein sequence ID" value="GAA3983982.1"/>
    <property type="molecule type" value="Genomic_DNA"/>
</dbReference>
<dbReference type="InterPro" id="IPR050179">
    <property type="entry name" value="Trans_hexapeptide_repeat"/>
</dbReference>
<comment type="similarity">
    <text evidence="1">Belongs to the transferase hexapeptide repeat family.</text>
</comment>